<feature type="compositionally biased region" description="Basic and acidic residues" evidence="1">
    <location>
        <begin position="324"/>
        <end position="337"/>
    </location>
</feature>
<evidence type="ECO:0000313" key="3">
    <source>
        <dbReference type="Proteomes" id="UP000501900"/>
    </source>
</evidence>
<evidence type="ECO:0000256" key="1">
    <source>
        <dbReference type="SAM" id="MobiDB-lite"/>
    </source>
</evidence>
<protein>
    <submittedName>
        <fullName evidence="2">Uncharacterized protein</fullName>
    </submittedName>
</protein>
<dbReference type="KEGG" id="vg:77946817"/>
<feature type="compositionally biased region" description="Basic and acidic residues" evidence="1">
    <location>
        <begin position="76"/>
        <end position="90"/>
    </location>
</feature>
<dbReference type="Proteomes" id="UP000501900">
    <property type="component" value="Genome"/>
</dbReference>
<feature type="compositionally biased region" description="Basic and acidic residues" evidence="1">
    <location>
        <begin position="411"/>
        <end position="423"/>
    </location>
</feature>
<proteinExistence type="predicted"/>
<name>A0A6G8R702_9CAUD</name>
<feature type="compositionally biased region" description="Basic and acidic residues" evidence="1">
    <location>
        <begin position="509"/>
        <end position="546"/>
    </location>
</feature>
<reference evidence="2 3" key="1">
    <citation type="submission" date="2020-03" db="EMBL/GenBank/DDBJ databases">
        <title>The Isolation and Genome Sequence of a Novel Cyanophage S-H34 from the Huanghai Sea, China.</title>
        <authorList>
            <person name="Jiang T."/>
        </authorList>
    </citation>
    <scope>NUCLEOTIDE SEQUENCE [LARGE SCALE GENOMIC DNA]</scope>
</reference>
<feature type="compositionally biased region" description="Basic and acidic residues" evidence="1">
    <location>
        <begin position="572"/>
        <end position="581"/>
    </location>
</feature>
<accession>A0A6G8R702</accession>
<feature type="region of interest" description="Disordered" evidence="1">
    <location>
        <begin position="68"/>
        <end position="90"/>
    </location>
</feature>
<dbReference type="EMBL" id="MT162467">
    <property type="protein sequence ID" value="QIN96940.1"/>
    <property type="molecule type" value="Genomic_DNA"/>
</dbReference>
<feature type="region of interest" description="Disordered" evidence="1">
    <location>
        <begin position="509"/>
        <end position="592"/>
    </location>
</feature>
<dbReference type="GeneID" id="77946817"/>
<feature type="compositionally biased region" description="Basic and acidic residues" evidence="1">
    <location>
        <begin position="263"/>
        <end position="277"/>
    </location>
</feature>
<feature type="region of interest" description="Disordered" evidence="1">
    <location>
        <begin position="313"/>
        <end position="337"/>
    </location>
</feature>
<feature type="region of interest" description="Disordered" evidence="1">
    <location>
        <begin position="213"/>
        <end position="277"/>
    </location>
</feature>
<feature type="compositionally biased region" description="Basic and acidic residues" evidence="1">
    <location>
        <begin position="213"/>
        <end position="238"/>
    </location>
</feature>
<organism evidence="2 3">
    <name type="scientific">Synechococcus phage S-H34</name>
    <dbReference type="NCBI Taxonomy" id="2718942"/>
    <lineage>
        <taxon>Viruses</taxon>
        <taxon>Duplodnaviria</taxon>
        <taxon>Heunggongvirae</taxon>
        <taxon>Uroviricota</taxon>
        <taxon>Caudoviricetes</taxon>
        <taxon>Pantevenvirales</taxon>
        <taxon>Kyanoviridae</taxon>
        <taxon>Makaravirus</taxon>
        <taxon>Makaravirus thirtyfour</taxon>
    </lineage>
</organism>
<feature type="compositionally biased region" description="Basic and acidic residues" evidence="1">
    <location>
        <begin position="356"/>
        <end position="369"/>
    </location>
</feature>
<keyword evidence="3" id="KW-1185">Reference proteome</keyword>
<feature type="region of interest" description="Disordered" evidence="1">
    <location>
        <begin position="354"/>
        <end position="423"/>
    </location>
</feature>
<dbReference type="RefSeq" id="YP_010670607.1">
    <property type="nucleotide sequence ID" value="NC_070965.1"/>
</dbReference>
<sequence>MSFSMSGGGFSYNRFEAFEKQLKEGSCTKGYQEGGEVKACDHCDGKGCDKCDKDCKECGGKGCDKCGTKKKGAKGAKPDYLDMDKDGNKEEPMKDAIEDKETVSEAAIAPMVAGAVKALGAGLGKAGAMGAKAAGSAAKGAAAGAKGAAKKVAAGAVEGAKDAAKGAAIDAVKGVGKKAKSLGQELVGQKSDAIEVDQEEVEEGYKPTPFEKMERQSGKAYKKEQDAVRKGDEDEANKQMKRRAAMKSPLARQTELINQGKGRANEKTRKSKLTKESLEAVGIFTEDEIEVILERLDEMPAGDVGHEIHKKAMKANQSAIDAVNKPKEKKEKAARSKSMKEAYADMYMEVYKGKHGQSDKEYADSRSEGGKMISGDSKQSGAEYTHGRRVKAANPGMQPDVGGKTKPKSQGKMDKGTRADLEYRKANLKKEEVELEEGLFGKKMTDEEKAAKKRAKVADELERLHKHVNNPLSDVNTSKGLRKKMKEELEATGLFSESEIEALVERNAEVEAQGKKVAKLEKEGRAKGLTDKFRQEHPGSREEKKERGAKKSVGDVQADQREFHNKLQGKYGRTEKQKKEASIMSKHTSARD</sequence>
<evidence type="ECO:0000313" key="2">
    <source>
        <dbReference type="EMBL" id="QIN96940.1"/>
    </source>
</evidence>